<organism evidence="1 2">
    <name type="scientific">Paeniroseomonas aquatica</name>
    <dbReference type="NCBI Taxonomy" id="373043"/>
    <lineage>
        <taxon>Bacteria</taxon>
        <taxon>Pseudomonadati</taxon>
        <taxon>Pseudomonadota</taxon>
        <taxon>Alphaproteobacteria</taxon>
        <taxon>Acetobacterales</taxon>
        <taxon>Acetobacteraceae</taxon>
        <taxon>Paeniroseomonas</taxon>
    </lineage>
</organism>
<protein>
    <recommendedName>
        <fullName evidence="3">Restriction endonuclease</fullName>
    </recommendedName>
</protein>
<evidence type="ECO:0008006" key="3">
    <source>
        <dbReference type="Google" id="ProtNLM"/>
    </source>
</evidence>
<proteinExistence type="predicted"/>
<name>A0ABT8AG19_9PROT</name>
<evidence type="ECO:0000313" key="2">
    <source>
        <dbReference type="Proteomes" id="UP001529369"/>
    </source>
</evidence>
<dbReference type="RefSeq" id="WP_290320828.1">
    <property type="nucleotide sequence ID" value="NZ_JAUFPN010000302.1"/>
</dbReference>
<evidence type="ECO:0000313" key="1">
    <source>
        <dbReference type="EMBL" id="MDN3568714.1"/>
    </source>
</evidence>
<reference evidence="2" key="1">
    <citation type="journal article" date="2019" name="Int. J. Syst. Evol. Microbiol.">
        <title>The Global Catalogue of Microorganisms (GCM) 10K type strain sequencing project: providing services to taxonomists for standard genome sequencing and annotation.</title>
        <authorList>
            <consortium name="The Broad Institute Genomics Platform"/>
            <consortium name="The Broad Institute Genome Sequencing Center for Infectious Disease"/>
            <person name="Wu L."/>
            <person name="Ma J."/>
        </authorList>
    </citation>
    <scope>NUCLEOTIDE SEQUENCE [LARGE SCALE GENOMIC DNA]</scope>
    <source>
        <strain evidence="2">CECT 7131</strain>
    </source>
</reference>
<gene>
    <name evidence="1" type="ORF">QWZ14_30430</name>
</gene>
<keyword evidence="2" id="KW-1185">Reference proteome</keyword>
<sequence>MLSEIEDAELHRRQLEEALRTLIRDIGEVPIGVPGQFPYGWRKAGKGRTVWRILEELISQNLEKHAKRLHLHDFKPADSEVGVYDFSFRFDDSKPIFVNIKSAVRGRTPSKDDISKADKLITFFENTPELTLFIATIEIDFHVNPLRIELVNCYVVPTAWLPDLYVNPSNNANLQSSKYKDIGSAIRRTRKEFLELLREKLAEARIKRMNKT</sequence>
<comment type="caution">
    <text evidence="1">The sequence shown here is derived from an EMBL/GenBank/DDBJ whole genome shotgun (WGS) entry which is preliminary data.</text>
</comment>
<accession>A0ABT8AG19</accession>
<dbReference type="EMBL" id="JAUFPN010000302">
    <property type="protein sequence ID" value="MDN3568714.1"/>
    <property type="molecule type" value="Genomic_DNA"/>
</dbReference>
<dbReference type="Proteomes" id="UP001529369">
    <property type="component" value="Unassembled WGS sequence"/>
</dbReference>